<keyword evidence="1" id="KW-0732">Signal</keyword>
<dbReference type="InterPro" id="IPR021395">
    <property type="entry name" value="DUF3035"/>
</dbReference>
<keyword evidence="3" id="KW-1185">Reference proteome</keyword>
<accession>A0A1N7KYS9</accession>
<dbReference type="AlphaFoldDB" id="A0A1N7KYS9"/>
<evidence type="ECO:0000313" key="2">
    <source>
        <dbReference type="EMBL" id="SIS66656.1"/>
    </source>
</evidence>
<evidence type="ECO:0000256" key="1">
    <source>
        <dbReference type="SAM" id="SignalP"/>
    </source>
</evidence>
<organism evidence="2 3">
    <name type="scientific">Phaeovulum vinaykumarii</name>
    <dbReference type="NCBI Taxonomy" id="407234"/>
    <lineage>
        <taxon>Bacteria</taxon>
        <taxon>Pseudomonadati</taxon>
        <taxon>Pseudomonadota</taxon>
        <taxon>Alphaproteobacteria</taxon>
        <taxon>Rhodobacterales</taxon>
        <taxon>Paracoccaceae</taxon>
        <taxon>Phaeovulum</taxon>
    </lineage>
</organism>
<dbReference type="Pfam" id="PF11233">
    <property type="entry name" value="DUF3035"/>
    <property type="match status" value="1"/>
</dbReference>
<reference evidence="3" key="1">
    <citation type="submission" date="2017-01" db="EMBL/GenBank/DDBJ databases">
        <authorList>
            <person name="Varghese N."/>
            <person name="Submissions S."/>
        </authorList>
    </citation>
    <scope>NUCLEOTIDE SEQUENCE [LARGE SCALE GENOMIC DNA]</scope>
    <source>
        <strain evidence="3">DSM 18714</strain>
    </source>
</reference>
<feature type="chain" id="PRO_5009943212" evidence="1">
    <location>
        <begin position="25"/>
        <end position="184"/>
    </location>
</feature>
<dbReference type="Proteomes" id="UP000186098">
    <property type="component" value="Unassembled WGS sequence"/>
</dbReference>
<sequence>MVAPFRTLAVVAVLAAALAGCSKAEPKLMHARASGTGPDEFGILPTKPLQMPEDLTALPEPTPGGTSLADPTPEADAVAALGGNPAALTRTGMSGADAALVARTGRFGRDAGIRDRLAAEDLEFRRDNDGRLLERLMSVNVYFRAYEPMSLDQEAELERWRRLGVRTVAAPPSAGAQQAFNGTE</sequence>
<dbReference type="EMBL" id="FTOM01000002">
    <property type="protein sequence ID" value="SIS66656.1"/>
    <property type="molecule type" value="Genomic_DNA"/>
</dbReference>
<protein>
    <submittedName>
        <fullName evidence="2">Beta-barrel assembly machine subunit BamF</fullName>
    </submittedName>
</protein>
<gene>
    <name evidence="2" type="ORF">SAMN05421795_102316</name>
</gene>
<evidence type="ECO:0000313" key="3">
    <source>
        <dbReference type="Proteomes" id="UP000186098"/>
    </source>
</evidence>
<dbReference type="STRING" id="407234.SAMN05421795_102316"/>
<name>A0A1N7KYS9_9RHOB</name>
<dbReference type="OrthoDB" id="7876689at2"/>
<dbReference type="RefSeq" id="WP_076364025.1">
    <property type="nucleotide sequence ID" value="NZ_FTOM01000002.1"/>
</dbReference>
<dbReference type="PROSITE" id="PS51257">
    <property type="entry name" value="PROKAR_LIPOPROTEIN"/>
    <property type="match status" value="1"/>
</dbReference>
<proteinExistence type="predicted"/>
<feature type="signal peptide" evidence="1">
    <location>
        <begin position="1"/>
        <end position="24"/>
    </location>
</feature>